<sequence>MGEDDVYDSTSSSSNLASPKKHWLQRTPLNFLNLCACREWKEAIAKDATLIYDRLTLHLCFFTNGSLQLFKEKSGISSNENGFLGVPFEVVEIDADDPMEHKMRRPEQDIPIHDLVLSMLQDEIRSGALRGVQFLDFMFDDYVLVKRSSEGKVKDGWEHRGLEVAVMLSLDPATVMSLGRTLAFPRLGRSPVYHQPDLLLLSPRTAQLPRTLSELDPLLDHSLLERLFERKSDFHSGAVINHHHRYDKEDWERKLCGRRITSVVSVWKAFMSHPRDQTIYGFVAYEKDYKKDIFVFLMDKYSFEKNERKEFSYDFGDGGGKLTYKVIGRLAVGDFSTGDCASFSRWSDGFVQSIIGQDARVRITIVDLWNV</sequence>
<evidence type="ECO:0000313" key="2">
    <source>
        <dbReference type="Proteomes" id="UP001305779"/>
    </source>
</evidence>
<accession>A0ABR0EG85</accession>
<organism evidence="1 2">
    <name type="scientific">Zasmidium cellare</name>
    <name type="common">Wine cellar mold</name>
    <name type="synonym">Racodium cellare</name>
    <dbReference type="NCBI Taxonomy" id="395010"/>
    <lineage>
        <taxon>Eukaryota</taxon>
        <taxon>Fungi</taxon>
        <taxon>Dikarya</taxon>
        <taxon>Ascomycota</taxon>
        <taxon>Pezizomycotina</taxon>
        <taxon>Dothideomycetes</taxon>
        <taxon>Dothideomycetidae</taxon>
        <taxon>Mycosphaerellales</taxon>
        <taxon>Mycosphaerellaceae</taxon>
        <taxon>Zasmidium</taxon>
    </lineage>
</organism>
<gene>
    <name evidence="1" type="ORF">PRZ48_008264</name>
</gene>
<evidence type="ECO:0000313" key="1">
    <source>
        <dbReference type="EMBL" id="KAK4500078.1"/>
    </source>
</evidence>
<dbReference type="Proteomes" id="UP001305779">
    <property type="component" value="Unassembled WGS sequence"/>
</dbReference>
<dbReference type="EMBL" id="JAXOVC010000006">
    <property type="protein sequence ID" value="KAK4500078.1"/>
    <property type="molecule type" value="Genomic_DNA"/>
</dbReference>
<proteinExistence type="predicted"/>
<protein>
    <submittedName>
        <fullName evidence="1">Uncharacterized protein</fullName>
    </submittedName>
</protein>
<keyword evidence="2" id="KW-1185">Reference proteome</keyword>
<reference evidence="1 2" key="1">
    <citation type="journal article" date="2023" name="G3 (Bethesda)">
        <title>A chromosome-level genome assembly of Zasmidium syzygii isolated from banana leaves.</title>
        <authorList>
            <person name="van Westerhoven A.C."/>
            <person name="Mehrabi R."/>
            <person name="Talebi R."/>
            <person name="Steentjes M.B.F."/>
            <person name="Corcolon B."/>
            <person name="Chong P.A."/>
            <person name="Kema G.H.J."/>
            <person name="Seidl M.F."/>
        </authorList>
    </citation>
    <scope>NUCLEOTIDE SEQUENCE [LARGE SCALE GENOMIC DNA]</scope>
    <source>
        <strain evidence="1 2">P124</strain>
    </source>
</reference>
<comment type="caution">
    <text evidence="1">The sequence shown here is derived from an EMBL/GenBank/DDBJ whole genome shotgun (WGS) entry which is preliminary data.</text>
</comment>
<name>A0ABR0EG85_ZASCE</name>